<accession>A0ABU6YM97</accession>
<dbReference type="EMBL" id="JASCZI010242585">
    <property type="protein sequence ID" value="MED6211525.1"/>
    <property type="molecule type" value="Genomic_DNA"/>
</dbReference>
<name>A0ABU6YM97_9FABA</name>
<evidence type="ECO:0000313" key="2">
    <source>
        <dbReference type="EMBL" id="MED6211525.1"/>
    </source>
</evidence>
<sequence length="232" mass="24971">MIERGDEEHATMALMDAIVFAGELRVRRSFKNRRSHSLPLSHRQYFSPPSHHRRPTQADSFAGGEPVPDRPPSSLVARQLLPSRLLIGVHRLVLSGGLTPSPPLLVQASPKDAKTLISQPSLTLCLSQTLTTLISSHPLSSLNLALPPSPFFTSSPSLPHRRSVSPSSSAPPVLCVHAGPDGLHRSLSSAPSSQQLKHLTGSVLEKEGNVDLEDIAGKVPLRKKVVTTVEAM</sequence>
<evidence type="ECO:0000256" key="1">
    <source>
        <dbReference type="SAM" id="MobiDB-lite"/>
    </source>
</evidence>
<evidence type="ECO:0000313" key="3">
    <source>
        <dbReference type="Proteomes" id="UP001341840"/>
    </source>
</evidence>
<protein>
    <submittedName>
        <fullName evidence="2">Uncharacterized protein</fullName>
    </submittedName>
</protein>
<keyword evidence="3" id="KW-1185">Reference proteome</keyword>
<organism evidence="2 3">
    <name type="scientific">Stylosanthes scabra</name>
    <dbReference type="NCBI Taxonomy" id="79078"/>
    <lineage>
        <taxon>Eukaryota</taxon>
        <taxon>Viridiplantae</taxon>
        <taxon>Streptophyta</taxon>
        <taxon>Embryophyta</taxon>
        <taxon>Tracheophyta</taxon>
        <taxon>Spermatophyta</taxon>
        <taxon>Magnoliopsida</taxon>
        <taxon>eudicotyledons</taxon>
        <taxon>Gunneridae</taxon>
        <taxon>Pentapetalae</taxon>
        <taxon>rosids</taxon>
        <taxon>fabids</taxon>
        <taxon>Fabales</taxon>
        <taxon>Fabaceae</taxon>
        <taxon>Papilionoideae</taxon>
        <taxon>50 kb inversion clade</taxon>
        <taxon>dalbergioids sensu lato</taxon>
        <taxon>Dalbergieae</taxon>
        <taxon>Pterocarpus clade</taxon>
        <taxon>Stylosanthes</taxon>
    </lineage>
</organism>
<dbReference type="Proteomes" id="UP001341840">
    <property type="component" value="Unassembled WGS sequence"/>
</dbReference>
<gene>
    <name evidence="2" type="ORF">PIB30_074570</name>
</gene>
<feature type="region of interest" description="Disordered" evidence="1">
    <location>
        <begin position="32"/>
        <end position="73"/>
    </location>
</feature>
<comment type="caution">
    <text evidence="2">The sequence shown here is derived from an EMBL/GenBank/DDBJ whole genome shotgun (WGS) entry which is preliminary data.</text>
</comment>
<reference evidence="2 3" key="1">
    <citation type="journal article" date="2023" name="Plants (Basel)">
        <title>Bridging the Gap: Combining Genomics and Transcriptomics Approaches to Understand Stylosanthes scabra, an Orphan Legume from the Brazilian Caatinga.</title>
        <authorList>
            <person name="Ferreira-Neto J.R.C."/>
            <person name="da Silva M.D."/>
            <person name="Binneck E."/>
            <person name="de Melo N.F."/>
            <person name="da Silva R.H."/>
            <person name="de Melo A.L.T.M."/>
            <person name="Pandolfi V."/>
            <person name="Bustamante F.O."/>
            <person name="Brasileiro-Vidal A.C."/>
            <person name="Benko-Iseppon A.M."/>
        </authorList>
    </citation>
    <scope>NUCLEOTIDE SEQUENCE [LARGE SCALE GENOMIC DNA]</scope>
    <source>
        <tissue evidence="2">Leaves</tissue>
    </source>
</reference>
<proteinExistence type="predicted"/>